<dbReference type="InterPro" id="IPR027417">
    <property type="entry name" value="P-loop_NTPase"/>
</dbReference>
<sequence length="886" mass="91309">MVASNEAACPRTVVIAGTSSGVGKSSITLAVLSALRRRGLTVQAFKVGPDLLDPSYHETASGRPSVNLDGWMLNKEQCLAAFHRRAAGADVCVVEGVMGLYDARDGKSEEGSTAQMAKWLGAPAVLVLDCFALARSAAAMVKGYVDYDPALRLEGVILNRVGGDAHTQWLREAVEASGVDTRVLGGIPQDESLASCERALAGELPKALAAALAGMAEEHIDLDALLAIAATARPPPPPPPGEDAEAEAPAVGLPAAVEVGERARVRIGVARDAAFGFYYAENLRLLEAAGAELVPFSPLSGALPERCAGLYIGGGCPELHARALAAQRPLMAAVRAFAGAGGVVYAEGGGLVFLSQSLQPHGELPAAMAGVFPFRTAMAEDRPKIGYVEVTPTAACPLFPPGPPARGHVHHCSEILQEHVVGGFANGAARGALGRPAPRSSSGAGWAAGYSARMQAPGAEAILEGFSWRCVLASYVHLHFGSRPDLAHSLVARCAAVDVATVSAATRAAASAAARAASPEYCRPRRAYSTTTSPEHAPPPASRSRGGAMPHVWSSPNLAAALARSEGAEHGASGSASADALAGASAAMTRAMAGASAMDHSASVDGLVPPHWKPPGAVRPRSPSTTLTRPYSCDNLCPRSPPASPPPPEPGSPPRGPDGPAEALARAGLAGGASPTRLLVLDPRSLADVLDGVLEVGVAAGVTTEAVRLVERLRARLRAVAAAVARAPRRPRALTLTRLGPQPAAAGGQWLAEMEELAGAAAERPEALGSAAALGWDEVREYAPEVLVLAPDLAPARALGEVGALAGLPGWWALPAVKSGRVFLADGALYRRVGPRVVEGAEALARMLHPDLVPWRCPDKAVLKLALHGGQRCRQRLLANYFQPYA</sequence>
<dbReference type="InterPro" id="IPR004484">
    <property type="entry name" value="CbiA/CobB_synth"/>
</dbReference>
<dbReference type="PROSITE" id="PS51274">
    <property type="entry name" value="GATASE_COBBQ"/>
    <property type="match status" value="1"/>
</dbReference>
<dbReference type="SUPFAM" id="SSF52540">
    <property type="entry name" value="P-loop containing nucleoside triphosphate hydrolases"/>
    <property type="match status" value="1"/>
</dbReference>
<feature type="domain" description="CobB/CobQ-like glutamine amidotransferase" evidence="10">
    <location>
        <begin position="266"/>
        <end position="483"/>
    </location>
</feature>
<evidence type="ECO:0000256" key="6">
    <source>
        <dbReference type="ARBA" id="ARBA00022962"/>
    </source>
</evidence>
<evidence type="ECO:0000256" key="4">
    <source>
        <dbReference type="ARBA" id="ARBA00022840"/>
    </source>
</evidence>
<evidence type="ECO:0000256" key="5">
    <source>
        <dbReference type="ARBA" id="ARBA00022842"/>
    </source>
</evidence>
<evidence type="ECO:0000256" key="1">
    <source>
        <dbReference type="ARBA" id="ARBA00001946"/>
    </source>
</evidence>
<accession>A0AAW1SIP3</accession>
<keyword evidence="12" id="KW-1185">Reference proteome</keyword>
<dbReference type="NCBIfam" id="NF002204">
    <property type="entry name" value="PRK01077.1"/>
    <property type="match status" value="1"/>
</dbReference>
<dbReference type="CDD" id="cd05388">
    <property type="entry name" value="CobB_N"/>
    <property type="match status" value="1"/>
</dbReference>
<keyword evidence="2" id="KW-0436">Ligase</keyword>
<dbReference type="Gene3D" id="3.40.50.300">
    <property type="entry name" value="P-loop containing nucleotide triphosphate hydrolases"/>
    <property type="match status" value="2"/>
</dbReference>
<dbReference type="Pfam" id="PF07685">
    <property type="entry name" value="GATase_3"/>
    <property type="match status" value="1"/>
</dbReference>
<dbReference type="NCBIfam" id="TIGR00379">
    <property type="entry name" value="cobB"/>
    <property type="match status" value="1"/>
</dbReference>
<dbReference type="SUPFAM" id="SSF52317">
    <property type="entry name" value="Class I glutamine amidotransferase-like"/>
    <property type="match status" value="1"/>
</dbReference>
<dbReference type="InterPro" id="IPR029062">
    <property type="entry name" value="Class_I_gatase-like"/>
</dbReference>
<evidence type="ECO:0000256" key="2">
    <source>
        <dbReference type="ARBA" id="ARBA00022598"/>
    </source>
</evidence>
<dbReference type="Gene3D" id="3.40.50.1980">
    <property type="entry name" value="Nitrogenase molybdenum iron protein domain"/>
    <property type="match status" value="1"/>
</dbReference>
<dbReference type="GO" id="GO:0005524">
    <property type="term" value="F:ATP binding"/>
    <property type="evidence" value="ECO:0007669"/>
    <property type="project" value="UniProtKB-KW"/>
</dbReference>
<comment type="cofactor">
    <cofactor evidence="1">
        <name>Mg(2+)</name>
        <dbReference type="ChEBI" id="CHEBI:18420"/>
    </cofactor>
</comment>
<feature type="domain" description="CobQ/CobB/MinD/ParA nucleotide binding" evidence="9">
    <location>
        <begin position="13"/>
        <end position="195"/>
    </location>
</feature>
<feature type="compositionally biased region" description="Pro residues" evidence="7">
    <location>
        <begin position="639"/>
        <end position="657"/>
    </location>
</feature>
<evidence type="ECO:0000313" key="11">
    <source>
        <dbReference type="EMBL" id="KAK9845805.1"/>
    </source>
</evidence>
<evidence type="ECO:0000313" key="12">
    <source>
        <dbReference type="Proteomes" id="UP001445335"/>
    </source>
</evidence>
<feature type="domain" description="Fe/B12 periplasmic-binding" evidence="8">
    <location>
        <begin position="687"/>
        <end position="826"/>
    </location>
</feature>
<keyword evidence="4" id="KW-0067">ATP-binding</keyword>
<dbReference type="EMBL" id="JALJOU010000002">
    <property type="protein sequence ID" value="KAK9845805.1"/>
    <property type="molecule type" value="Genomic_DNA"/>
</dbReference>
<dbReference type="Proteomes" id="UP001445335">
    <property type="component" value="Unassembled WGS sequence"/>
</dbReference>
<evidence type="ECO:0000259" key="8">
    <source>
        <dbReference type="Pfam" id="PF01497"/>
    </source>
</evidence>
<dbReference type="Pfam" id="PF01497">
    <property type="entry name" value="Peripla_BP_2"/>
    <property type="match status" value="1"/>
</dbReference>
<dbReference type="GO" id="GO:0042242">
    <property type="term" value="F:cobyrinic acid a,c-diamide synthase activity"/>
    <property type="evidence" value="ECO:0007669"/>
    <property type="project" value="InterPro"/>
</dbReference>
<keyword evidence="5" id="KW-0460">Magnesium</keyword>
<dbReference type="InterPro" id="IPR002491">
    <property type="entry name" value="ABC_transptr_periplasmic_BD"/>
</dbReference>
<proteinExistence type="predicted"/>
<dbReference type="InterPro" id="IPR002586">
    <property type="entry name" value="CobQ/CobB/MinD/ParA_Nub-bd_dom"/>
</dbReference>
<evidence type="ECO:0008006" key="13">
    <source>
        <dbReference type="Google" id="ProtNLM"/>
    </source>
</evidence>
<dbReference type="Pfam" id="PF01656">
    <property type="entry name" value="CbiA"/>
    <property type="match status" value="1"/>
</dbReference>
<feature type="region of interest" description="Disordered" evidence="7">
    <location>
        <begin position="606"/>
        <end position="663"/>
    </location>
</feature>
<dbReference type="PANTHER" id="PTHR43873">
    <property type="entry name" value="COBYRINATE A,C-DIAMIDE SYNTHASE"/>
    <property type="match status" value="1"/>
</dbReference>
<comment type="caution">
    <text evidence="11">The sequence shown here is derived from an EMBL/GenBank/DDBJ whole genome shotgun (WGS) entry which is preliminary data.</text>
</comment>
<evidence type="ECO:0000259" key="9">
    <source>
        <dbReference type="Pfam" id="PF01656"/>
    </source>
</evidence>
<organism evidence="11 12">
    <name type="scientific">Elliptochloris bilobata</name>
    <dbReference type="NCBI Taxonomy" id="381761"/>
    <lineage>
        <taxon>Eukaryota</taxon>
        <taxon>Viridiplantae</taxon>
        <taxon>Chlorophyta</taxon>
        <taxon>core chlorophytes</taxon>
        <taxon>Trebouxiophyceae</taxon>
        <taxon>Trebouxiophyceae incertae sedis</taxon>
        <taxon>Elliptochloris clade</taxon>
        <taxon>Elliptochloris</taxon>
    </lineage>
</organism>
<dbReference type="PANTHER" id="PTHR43873:SF1">
    <property type="entry name" value="COBYRINATE A,C-DIAMIDE SYNTHASE"/>
    <property type="match status" value="1"/>
</dbReference>
<evidence type="ECO:0000256" key="3">
    <source>
        <dbReference type="ARBA" id="ARBA00022741"/>
    </source>
</evidence>
<evidence type="ECO:0000256" key="7">
    <source>
        <dbReference type="SAM" id="MobiDB-lite"/>
    </source>
</evidence>
<dbReference type="InterPro" id="IPR011698">
    <property type="entry name" value="GATase_3"/>
</dbReference>
<name>A0AAW1SIP3_9CHLO</name>
<reference evidence="11 12" key="1">
    <citation type="journal article" date="2024" name="Nat. Commun.">
        <title>Phylogenomics reveals the evolutionary origins of lichenization in chlorophyte algae.</title>
        <authorList>
            <person name="Puginier C."/>
            <person name="Libourel C."/>
            <person name="Otte J."/>
            <person name="Skaloud P."/>
            <person name="Haon M."/>
            <person name="Grisel S."/>
            <person name="Petersen M."/>
            <person name="Berrin J.G."/>
            <person name="Delaux P.M."/>
            <person name="Dal Grande F."/>
            <person name="Keller J."/>
        </authorList>
    </citation>
    <scope>NUCLEOTIDE SEQUENCE [LARGE SCALE GENOMIC DNA]</scope>
    <source>
        <strain evidence="11 12">SAG 245.80</strain>
    </source>
</reference>
<dbReference type="AlphaFoldDB" id="A0AAW1SIP3"/>
<gene>
    <name evidence="11" type="ORF">WJX81_002848</name>
</gene>
<dbReference type="SUPFAM" id="SSF53807">
    <property type="entry name" value="Helical backbone' metal receptor"/>
    <property type="match status" value="1"/>
</dbReference>
<evidence type="ECO:0000259" key="10">
    <source>
        <dbReference type="Pfam" id="PF07685"/>
    </source>
</evidence>
<keyword evidence="3" id="KW-0547">Nucleotide-binding</keyword>
<protein>
    <recommendedName>
        <fullName evidence="13">Cobyrinic acid a,c-diamide synthase</fullName>
    </recommendedName>
</protein>
<keyword evidence="6" id="KW-0315">Glutamine amidotransferase</keyword>
<feature type="region of interest" description="Disordered" evidence="7">
    <location>
        <begin position="523"/>
        <end position="553"/>
    </location>
</feature>